<proteinExistence type="predicted"/>
<dbReference type="AlphaFoldDB" id="A0AAV1V6X5"/>
<comment type="caution">
    <text evidence="3">The sequence shown here is derived from an EMBL/GenBank/DDBJ whole genome shotgun (WGS) entry which is preliminary data.</text>
</comment>
<name>A0AAV1V6X5_9STRA</name>
<evidence type="ECO:0000313" key="4">
    <source>
        <dbReference type="Proteomes" id="UP001162060"/>
    </source>
</evidence>
<evidence type="ECO:0000313" key="3">
    <source>
        <dbReference type="EMBL" id="CAK7941513.1"/>
    </source>
</evidence>
<protein>
    <submittedName>
        <fullName evidence="3">Uncharacterized protein</fullName>
    </submittedName>
</protein>
<reference evidence="3" key="1">
    <citation type="submission" date="2024-01" db="EMBL/GenBank/DDBJ databases">
        <authorList>
            <person name="Webb A."/>
        </authorList>
    </citation>
    <scope>NUCLEOTIDE SEQUENCE</scope>
    <source>
        <strain evidence="3">Pm1</strain>
    </source>
</reference>
<gene>
    <name evidence="3" type="ORF">PM001_LOCUS26663</name>
    <name evidence="2" type="ORF">PM001_LOCUS287</name>
</gene>
<sequence>MDKAESSTRNGKRADDRKCLGDHDPYRNNVTGGDPAFSGAAGGDLNRNSVTGGDPAFFGVAGGDSNRNSVTGGDPAFFGVAGGDPTCTDRSRWEKAMILFTTLKDKIAKTPIFEHFDPDRPPVIVVYTSKWAVSAALLQDTMEHTGL</sequence>
<organism evidence="3 4">
    <name type="scientific">Peronospora matthiolae</name>
    <dbReference type="NCBI Taxonomy" id="2874970"/>
    <lineage>
        <taxon>Eukaryota</taxon>
        <taxon>Sar</taxon>
        <taxon>Stramenopiles</taxon>
        <taxon>Oomycota</taxon>
        <taxon>Peronosporomycetes</taxon>
        <taxon>Peronosporales</taxon>
        <taxon>Peronosporaceae</taxon>
        <taxon>Peronospora</taxon>
    </lineage>
</organism>
<feature type="compositionally biased region" description="Basic and acidic residues" evidence="1">
    <location>
        <begin position="1"/>
        <end position="26"/>
    </location>
</feature>
<dbReference type="EMBL" id="CAKLBY020000003">
    <property type="protein sequence ID" value="CAK7891862.1"/>
    <property type="molecule type" value="Genomic_DNA"/>
</dbReference>
<evidence type="ECO:0000256" key="1">
    <source>
        <dbReference type="SAM" id="MobiDB-lite"/>
    </source>
</evidence>
<dbReference type="Proteomes" id="UP001162060">
    <property type="component" value="Unassembled WGS sequence"/>
</dbReference>
<accession>A0AAV1V6X5</accession>
<feature type="region of interest" description="Disordered" evidence="1">
    <location>
        <begin position="1"/>
        <end position="48"/>
    </location>
</feature>
<dbReference type="EMBL" id="CAKLBY020000264">
    <property type="protein sequence ID" value="CAK7941513.1"/>
    <property type="molecule type" value="Genomic_DNA"/>
</dbReference>
<evidence type="ECO:0000313" key="2">
    <source>
        <dbReference type="EMBL" id="CAK7891862.1"/>
    </source>
</evidence>